<proteinExistence type="inferred from homology"/>
<protein>
    <recommendedName>
        <fullName evidence="6">Urease accessory protein UreF</fullName>
    </recommendedName>
</protein>
<keyword evidence="2" id="KW-0143">Chaperone</keyword>
<dbReference type="GO" id="GO:0016151">
    <property type="term" value="F:nickel cation binding"/>
    <property type="evidence" value="ECO:0007669"/>
    <property type="project" value="InterPro"/>
</dbReference>
<dbReference type="PANTHER" id="PTHR33620:SF1">
    <property type="entry name" value="UREASE ACCESSORY PROTEIN F"/>
    <property type="match status" value="1"/>
</dbReference>
<gene>
    <name evidence="4" type="ORF">INT48_009696</name>
</gene>
<comment type="similarity">
    <text evidence="3">Belongs to the UreF family.</text>
</comment>
<evidence type="ECO:0000256" key="3">
    <source>
        <dbReference type="ARBA" id="ARBA00046339"/>
    </source>
</evidence>
<evidence type="ECO:0000313" key="4">
    <source>
        <dbReference type="EMBL" id="KAG2237757.1"/>
    </source>
</evidence>
<organism evidence="4 5">
    <name type="scientific">Thamnidium elegans</name>
    <dbReference type="NCBI Taxonomy" id="101142"/>
    <lineage>
        <taxon>Eukaryota</taxon>
        <taxon>Fungi</taxon>
        <taxon>Fungi incertae sedis</taxon>
        <taxon>Mucoromycota</taxon>
        <taxon>Mucoromycotina</taxon>
        <taxon>Mucoromycetes</taxon>
        <taxon>Mucorales</taxon>
        <taxon>Mucorineae</taxon>
        <taxon>Mucoraceae</taxon>
        <taxon>Thamnidium</taxon>
    </lineage>
</organism>
<evidence type="ECO:0000256" key="2">
    <source>
        <dbReference type="ARBA" id="ARBA00023186"/>
    </source>
</evidence>
<dbReference type="AlphaFoldDB" id="A0A8H7W032"/>
<accession>A0A8H7W032</accession>
<keyword evidence="1" id="KW-0996">Nickel insertion</keyword>
<dbReference type="InterPro" id="IPR038277">
    <property type="entry name" value="UreF_sf"/>
</dbReference>
<dbReference type="EMBL" id="JAEPRE010000003">
    <property type="protein sequence ID" value="KAG2237757.1"/>
    <property type="molecule type" value="Genomic_DNA"/>
</dbReference>
<dbReference type="Pfam" id="PF01730">
    <property type="entry name" value="UreF"/>
    <property type="match status" value="1"/>
</dbReference>
<evidence type="ECO:0008006" key="6">
    <source>
        <dbReference type="Google" id="ProtNLM"/>
    </source>
</evidence>
<name>A0A8H7W032_9FUNG</name>
<reference evidence="4" key="1">
    <citation type="submission" date="2021-01" db="EMBL/GenBank/DDBJ databases">
        <title>Metabolic potential, ecology and presence of endohyphal bacteria is reflected in genomic diversity of Mucoromycotina.</title>
        <authorList>
            <person name="Muszewska A."/>
            <person name="Okrasinska A."/>
            <person name="Steczkiewicz K."/>
            <person name="Drgas O."/>
            <person name="Orlowska M."/>
            <person name="Perlinska-Lenart U."/>
            <person name="Aleksandrzak-Piekarczyk T."/>
            <person name="Szatraj K."/>
            <person name="Zielenkiewicz U."/>
            <person name="Pilsyk S."/>
            <person name="Malc E."/>
            <person name="Mieczkowski P."/>
            <person name="Kruszewska J.S."/>
            <person name="Biernat P."/>
            <person name="Pawlowska J."/>
        </authorList>
    </citation>
    <scope>NUCLEOTIDE SEQUENCE</scope>
    <source>
        <strain evidence="4">WA0000018081</strain>
    </source>
</reference>
<keyword evidence="5" id="KW-1185">Reference proteome</keyword>
<dbReference type="PIRSF" id="PIRSF009467">
    <property type="entry name" value="Ureas_acces_UreF"/>
    <property type="match status" value="1"/>
</dbReference>
<dbReference type="Gene3D" id="1.10.4190.10">
    <property type="entry name" value="Urease accessory protein UreF"/>
    <property type="match status" value="1"/>
</dbReference>
<comment type="caution">
    <text evidence="4">The sequence shown here is derived from an EMBL/GenBank/DDBJ whole genome shotgun (WGS) entry which is preliminary data.</text>
</comment>
<dbReference type="Proteomes" id="UP000613177">
    <property type="component" value="Unassembled WGS sequence"/>
</dbReference>
<dbReference type="PANTHER" id="PTHR33620">
    <property type="entry name" value="UREASE ACCESSORY PROTEIN F"/>
    <property type="match status" value="1"/>
</dbReference>
<dbReference type="OrthoDB" id="2550922at2759"/>
<evidence type="ECO:0000313" key="5">
    <source>
        <dbReference type="Proteomes" id="UP000613177"/>
    </source>
</evidence>
<sequence length="250" mass="28049">MDFPSSFTSSATSSWLLYILTDSALPTGGFVASSGLEATYQAGLVDNKSLPAFVSSSAHNYASNTNCFVRAGYEAPDQEDPLQYLIDSDETCDAVMAANVVARRASLAQGIAMLTLYLKCFTINEDMDQEQSKKNIEIVKKWKSLIRSEKVDGHFAICYGLICRYLNVDLENTLHLWLYLFTRTIFSSGVRLNVVGPYEAQKLLLESRKSIEVIIERTKDMRIDDCCQTNPLLDVCQGMHDRLYSRLFNS</sequence>
<dbReference type="InterPro" id="IPR002639">
    <property type="entry name" value="UreF"/>
</dbReference>
<evidence type="ECO:0000256" key="1">
    <source>
        <dbReference type="ARBA" id="ARBA00022988"/>
    </source>
</evidence>